<dbReference type="InterPro" id="IPR051405">
    <property type="entry name" value="phD/YefM_antitoxin"/>
</dbReference>
<evidence type="ECO:0000313" key="3">
    <source>
        <dbReference type="EMBL" id="OUC94262.1"/>
    </source>
</evidence>
<sequence length="95" mass="10374">MEIIPISEAKDRLTELADRAAREHDHFTLTRNGRPHAVIVSVAEWESLQETLEILTDSGMRADLVEAAAAEARGDVTTEEEMAAIMASRLGRASA</sequence>
<evidence type="ECO:0000313" key="4">
    <source>
        <dbReference type="Proteomes" id="UP000194761"/>
    </source>
</evidence>
<proteinExistence type="inferred from homology"/>
<dbReference type="RefSeq" id="WP_207620996.1">
    <property type="nucleotide sequence ID" value="NZ_NGFP01000111.1"/>
</dbReference>
<dbReference type="Gene3D" id="1.10.1220.170">
    <property type="match status" value="1"/>
</dbReference>
<keyword evidence="4" id="KW-1185">Reference proteome</keyword>
<dbReference type="InterPro" id="IPR006442">
    <property type="entry name" value="Antitoxin_Phd/YefM"/>
</dbReference>
<dbReference type="AlphaFoldDB" id="A0A243RHI1"/>
<comment type="similarity">
    <text evidence="1 2">Belongs to the phD/YefM antitoxin family.</text>
</comment>
<dbReference type="NCBIfam" id="TIGR01552">
    <property type="entry name" value="phd_fam"/>
    <property type="match status" value="1"/>
</dbReference>
<dbReference type="PANTHER" id="PTHR33713:SF10">
    <property type="entry name" value="ANTITOXIN YAFN"/>
    <property type="match status" value="1"/>
</dbReference>
<dbReference type="Gene3D" id="3.40.1620.10">
    <property type="entry name" value="YefM-like domain"/>
    <property type="match status" value="1"/>
</dbReference>
<name>A0A243RHI1_9ACTN</name>
<gene>
    <name evidence="3" type="ORF">CA984_23255</name>
</gene>
<comment type="caution">
    <text evidence="3">The sequence shown here is derived from an EMBL/GenBank/DDBJ whole genome shotgun (WGS) entry which is preliminary data.</text>
</comment>
<dbReference type="InterPro" id="IPR036165">
    <property type="entry name" value="YefM-like_sf"/>
</dbReference>
<dbReference type="PANTHER" id="PTHR33713">
    <property type="entry name" value="ANTITOXIN YAFN-RELATED"/>
    <property type="match status" value="1"/>
</dbReference>
<dbReference type="SUPFAM" id="SSF143120">
    <property type="entry name" value="YefM-like"/>
    <property type="match status" value="1"/>
</dbReference>
<protein>
    <recommendedName>
        <fullName evidence="2">Antitoxin</fullName>
    </recommendedName>
</protein>
<evidence type="ECO:0000256" key="1">
    <source>
        <dbReference type="ARBA" id="ARBA00009981"/>
    </source>
</evidence>
<organism evidence="3 4">
    <name type="scientific">Streptosporangium minutum</name>
    <dbReference type="NCBI Taxonomy" id="569862"/>
    <lineage>
        <taxon>Bacteria</taxon>
        <taxon>Bacillati</taxon>
        <taxon>Actinomycetota</taxon>
        <taxon>Actinomycetes</taxon>
        <taxon>Streptosporangiales</taxon>
        <taxon>Streptosporangiaceae</taxon>
        <taxon>Streptosporangium</taxon>
    </lineage>
</organism>
<dbReference type="Pfam" id="PF02604">
    <property type="entry name" value="PhdYeFM_antitox"/>
    <property type="match status" value="1"/>
</dbReference>
<comment type="function">
    <text evidence="2">Antitoxin component of a type II toxin-antitoxin (TA) system.</text>
</comment>
<reference evidence="3 4" key="1">
    <citation type="submission" date="2017-05" db="EMBL/GenBank/DDBJ databases">
        <title>Biotechnological potential of actinobacteria isolated from South African environments.</title>
        <authorList>
            <person name="Le Roes-Hill M."/>
            <person name="Prins A."/>
            <person name="Durrell K.A."/>
        </authorList>
    </citation>
    <scope>NUCLEOTIDE SEQUENCE [LARGE SCALE GENOMIC DNA]</scope>
    <source>
        <strain evidence="3">M26</strain>
    </source>
</reference>
<evidence type="ECO:0000256" key="2">
    <source>
        <dbReference type="RuleBase" id="RU362080"/>
    </source>
</evidence>
<dbReference type="EMBL" id="NGFP01000111">
    <property type="protein sequence ID" value="OUC94262.1"/>
    <property type="molecule type" value="Genomic_DNA"/>
</dbReference>
<dbReference type="Proteomes" id="UP000194761">
    <property type="component" value="Unassembled WGS sequence"/>
</dbReference>
<accession>A0A243RHI1</accession>